<dbReference type="PANTHER" id="PTHR31751">
    <property type="entry name" value="SI:CH211-108C17.2-RELATED-RELATED"/>
    <property type="match status" value="1"/>
</dbReference>
<feature type="compositionally biased region" description="Acidic residues" evidence="1">
    <location>
        <begin position="1"/>
        <end position="18"/>
    </location>
</feature>
<evidence type="ECO:0000313" key="3">
    <source>
        <dbReference type="Proteomes" id="UP000005408"/>
    </source>
</evidence>
<evidence type="ECO:0000256" key="1">
    <source>
        <dbReference type="SAM" id="MobiDB-lite"/>
    </source>
</evidence>
<dbReference type="AlphaFoldDB" id="A0A8W8MGE5"/>
<evidence type="ECO:0000313" key="2">
    <source>
        <dbReference type="EnsemblMetazoa" id="G32832.1:cds"/>
    </source>
</evidence>
<accession>A0A8W8MGE5</accession>
<name>A0A8W8MGE5_MAGGI</name>
<sequence>MDDSDIEWSLPNEEDDEEMKPKNVSSISGDTKFIVYKSSLEQLLPSQCLLCGNPKQDTDFEWRVLGTVVHIQSTCDCLWEWASQPFTGMMPWGNLVFAAAILFSGASPLKAINTLKFAGIQCFSNRTYFSLQQLYLVPAVEMVWQKNQKEMFDSLREKALPVKLGGDARCCSPGHIAKFGSYSLMNLDTSKVLDVQLVQSNEVHSSYHMELEGLRRSLARLEDEDINISHLVTDRHSQVKCYMKRDQPHIVHLFDVWHVAKVGEWSHSISNHLYWCAASSNGNGDLISQKWLSILNHVIDVHEGHGDLYPRCLHGPLDDRDWIKQGSKAYVELEAVVKGKLLVNDIQKLSYIGQTSSLESFHKVVCAFAPKAVHFFFKQMQARLFLAAMHFNENSSRQQSMTKDGNKQYAVSYPKGRGGEGVAKEVKVDQTFNYIADLMDAVVELRELNDSYTKARDAIDRHVQVPPPIAQSTPKPPTDVAIQRHTTRFN</sequence>
<reference evidence="2" key="1">
    <citation type="submission" date="2022-08" db="UniProtKB">
        <authorList>
            <consortium name="EnsemblMetazoa"/>
        </authorList>
    </citation>
    <scope>IDENTIFICATION</scope>
    <source>
        <strain evidence="2">05x7-T-G4-1.051#20</strain>
    </source>
</reference>
<organism evidence="2 3">
    <name type="scientific">Magallana gigas</name>
    <name type="common">Pacific oyster</name>
    <name type="synonym">Crassostrea gigas</name>
    <dbReference type="NCBI Taxonomy" id="29159"/>
    <lineage>
        <taxon>Eukaryota</taxon>
        <taxon>Metazoa</taxon>
        <taxon>Spiralia</taxon>
        <taxon>Lophotrochozoa</taxon>
        <taxon>Mollusca</taxon>
        <taxon>Bivalvia</taxon>
        <taxon>Autobranchia</taxon>
        <taxon>Pteriomorphia</taxon>
        <taxon>Ostreida</taxon>
        <taxon>Ostreoidea</taxon>
        <taxon>Ostreidae</taxon>
        <taxon>Magallana</taxon>
    </lineage>
</organism>
<keyword evidence="3" id="KW-1185">Reference proteome</keyword>
<dbReference type="PANTHER" id="PTHR31751:SF42">
    <property type="entry name" value="PROTEIN CBG10204"/>
    <property type="match status" value="1"/>
</dbReference>
<proteinExistence type="predicted"/>
<dbReference type="EnsemblMetazoa" id="G32832.1">
    <property type="protein sequence ID" value="G32832.1:cds"/>
    <property type="gene ID" value="G32832"/>
</dbReference>
<dbReference type="Proteomes" id="UP000005408">
    <property type="component" value="Unassembled WGS sequence"/>
</dbReference>
<feature type="region of interest" description="Disordered" evidence="1">
    <location>
        <begin position="1"/>
        <end position="24"/>
    </location>
</feature>
<protein>
    <submittedName>
        <fullName evidence="2">Uncharacterized protein</fullName>
    </submittedName>
</protein>